<dbReference type="EMBL" id="PXWF02000037">
    <property type="protein sequence ID" value="PWF55292.1"/>
    <property type="molecule type" value="Genomic_DNA"/>
</dbReference>
<feature type="chain" id="PRO_5015513730" evidence="1">
    <location>
        <begin position="36"/>
        <end position="173"/>
    </location>
</feature>
<evidence type="ECO:0000313" key="3">
    <source>
        <dbReference type="EMBL" id="PWF55292.1"/>
    </source>
</evidence>
<dbReference type="AlphaFoldDB" id="A0A2U2I6D0"/>
<dbReference type="PROSITE" id="PS51257">
    <property type="entry name" value="PROKAR_LIPOPROTEIN"/>
    <property type="match status" value="1"/>
</dbReference>
<sequence length="173" mass="18641">MPQQRLIRLSTRCARASELVLGACLLGLACGPALAQRAAPPPAMTTQDLSALFDAQVPREMKKAGVAGSAIVVVKDGRVLLARGYGYADVEHRTPVSPSNTLFRIASISKVVTYTTVMQLVQQGRIDLGADVARYLDFPIPATFAEPITMRNLMSHTAGFEETVQGRWVKSQG</sequence>
<feature type="signal peptide" evidence="1">
    <location>
        <begin position="1"/>
        <end position="35"/>
    </location>
</feature>
<dbReference type="GO" id="GO:0016787">
    <property type="term" value="F:hydrolase activity"/>
    <property type="evidence" value="ECO:0007669"/>
    <property type="project" value="UniProtKB-KW"/>
</dbReference>
<dbReference type="OrthoDB" id="9801061at2"/>
<organism evidence="3 4">
    <name type="scientific">Massilia glaciei</name>
    <dbReference type="NCBI Taxonomy" id="1524097"/>
    <lineage>
        <taxon>Bacteria</taxon>
        <taxon>Pseudomonadati</taxon>
        <taxon>Pseudomonadota</taxon>
        <taxon>Betaproteobacteria</taxon>
        <taxon>Burkholderiales</taxon>
        <taxon>Oxalobacteraceae</taxon>
        <taxon>Telluria group</taxon>
        <taxon>Massilia</taxon>
    </lineage>
</organism>
<accession>A0A2U2I6D0</accession>
<dbReference type="InterPro" id="IPR001466">
    <property type="entry name" value="Beta-lactam-related"/>
</dbReference>
<dbReference type="PANTHER" id="PTHR46825">
    <property type="entry name" value="D-ALANYL-D-ALANINE-CARBOXYPEPTIDASE/ENDOPEPTIDASE AMPH"/>
    <property type="match status" value="1"/>
</dbReference>
<evidence type="ECO:0000313" key="4">
    <source>
        <dbReference type="Proteomes" id="UP000241421"/>
    </source>
</evidence>
<dbReference type="InterPro" id="IPR012338">
    <property type="entry name" value="Beta-lactam/transpept-like"/>
</dbReference>
<keyword evidence="4" id="KW-1185">Reference proteome</keyword>
<keyword evidence="3" id="KW-0378">Hydrolase</keyword>
<name>A0A2U2I6D0_9BURK</name>
<keyword evidence="1" id="KW-0732">Signal</keyword>
<feature type="domain" description="Beta-lactamase-related" evidence="2">
    <location>
        <begin position="54"/>
        <end position="164"/>
    </location>
</feature>
<dbReference type="Gene3D" id="3.40.710.10">
    <property type="entry name" value="DD-peptidase/beta-lactamase superfamily"/>
    <property type="match status" value="1"/>
</dbReference>
<protein>
    <submittedName>
        <fullName evidence="3">Serine hydrolase</fullName>
    </submittedName>
</protein>
<comment type="caution">
    <text evidence="3">The sequence shown here is derived from an EMBL/GenBank/DDBJ whole genome shotgun (WGS) entry which is preliminary data.</text>
</comment>
<dbReference type="Proteomes" id="UP000241421">
    <property type="component" value="Unassembled WGS sequence"/>
</dbReference>
<evidence type="ECO:0000256" key="1">
    <source>
        <dbReference type="SAM" id="SignalP"/>
    </source>
</evidence>
<dbReference type="SUPFAM" id="SSF56601">
    <property type="entry name" value="beta-lactamase/transpeptidase-like"/>
    <property type="match status" value="1"/>
</dbReference>
<evidence type="ECO:0000259" key="2">
    <source>
        <dbReference type="Pfam" id="PF00144"/>
    </source>
</evidence>
<proteinExistence type="predicted"/>
<gene>
    <name evidence="3" type="ORF">C7C56_002680</name>
</gene>
<dbReference type="Pfam" id="PF00144">
    <property type="entry name" value="Beta-lactamase"/>
    <property type="match status" value="1"/>
</dbReference>
<dbReference type="InterPro" id="IPR050491">
    <property type="entry name" value="AmpC-like"/>
</dbReference>
<reference evidence="3 4" key="1">
    <citation type="submission" date="2018-04" db="EMBL/GenBank/DDBJ databases">
        <title>Massilia violaceinigra sp. nov., a novel purple-pigmented bacterium isolated from Tianshan glacier, Xinjiang, China.</title>
        <authorList>
            <person name="Wang H."/>
        </authorList>
    </citation>
    <scope>NUCLEOTIDE SEQUENCE [LARGE SCALE GENOMIC DNA]</scope>
    <source>
        <strain evidence="3 4">B448-2</strain>
    </source>
</reference>
<dbReference type="PANTHER" id="PTHR46825:SF9">
    <property type="entry name" value="BETA-LACTAMASE-RELATED DOMAIN-CONTAINING PROTEIN"/>
    <property type="match status" value="1"/>
</dbReference>
<feature type="non-terminal residue" evidence="3">
    <location>
        <position position="173"/>
    </location>
</feature>